<name>A0ABD2LC25_9BILA</name>
<feature type="domain" description="Peptidase S1" evidence="1">
    <location>
        <begin position="3"/>
        <end position="49"/>
    </location>
</feature>
<sequence>MGQAVKNDNSLPWMASLILRGKFKCSATIIGPNHILTAMHCVKGRDFDIAFQWSTGDDAEIESMLNEFETYGLDNNICVVPEPSIGEPGDSGSPLMLKIGTNNWIQVGVATKTSCNSKDPISTEGLFAQYTPIDCAWIANGTNSEVKCIGW</sequence>
<dbReference type="Gene3D" id="2.40.10.10">
    <property type="entry name" value="Trypsin-like serine proteases"/>
    <property type="match status" value="1"/>
</dbReference>
<dbReference type="InterPro" id="IPR001254">
    <property type="entry name" value="Trypsin_dom"/>
</dbReference>
<gene>
    <name evidence="2" type="ORF">niasHT_017998</name>
</gene>
<dbReference type="InterPro" id="IPR051333">
    <property type="entry name" value="CLIP_Serine_Protease"/>
</dbReference>
<comment type="caution">
    <text evidence="2">The sequence shown here is derived from an EMBL/GenBank/DDBJ whole genome shotgun (WGS) entry which is preliminary data.</text>
</comment>
<evidence type="ECO:0000313" key="2">
    <source>
        <dbReference type="EMBL" id="KAL3112631.1"/>
    </source>
</evidence>
<dbReference type="Proteomes" id="UP001620626">
    <property type="component" value="Unassembled WGS sequence"/>
</dbReference>
<dbReference type="EMBL" id="JBICBT010000466">
    <property type="protein sequence ID" value="KAL3112631.1"/>
    <property type="molecule type" value="Genomic_DNA"/>
</dbReference>
<dbReference type="PANTHER" id="PTHR24260:SF147">
    <property type="entry name" value="EG:BACR7A4.3 PROTEIN-RELATED"/>
    <property type="match status" value="1"/>
</dbReference>
<organism evidence="2 3">
    <name type="scientific">Heterodera trifolii</name>
    <dbReference type="NCBI Taxonomy" id="157864"/>
    <lineage>
        <taxon>Eukaryota</taxon>
        <taxon>Metazoa</taxon>
        <taxon>Ecdysozoa</taxon>
        <taxon>Nematoda</taxon>
        <taxon>Chromadorea</taxon>
        <taxon>Rhabditida</taxon>
        <taxon>Tylenchina</taxon>
        <taxon>Tylenchomorpha</taxon>
        <taxon>Tylenchoidea</taxon>
        <taxon>Heteroderidae</taxon>
        <taxon>Heteroderinae</taxon>
        <taxon>Heterodera</taxon>
    </lineage>
</organism>
<evidence type="ECO:0000259" key="1">
    <source>
        <dbReference type="Pfam" id="PF00089"/>
    </source>
</evidence>
<dbReference type="AlphaFoldDB" id="A0ABD2LC25"/>
<evidence type="ECO:0000313" key="3">
    <source>
        <dbReference type="Proteomes" id="UP001620626"/>
    </source>
</evidence>
<keyword evidence="3" id="KW-1185">Reference proteome</keyword>
<accession>A0ABD2LC25</accession>
<dbReference type="InterPro" id="IPR043504">
    <property type="entry name" value="Peptidase_S1_PA_chymotrypsin"/>
</dbReference>
<dbReference type="Pfam" id="PF00089">
    <property type="entry name" value="Trypsin"/>
    <property type="match status" value="1"/>
</dbReference>
<reference evidence="2 3" key="1">
    <citation type="submission" date="2024-10" db="EMBL/GenBank/DDBJ databases">
        <authorList>
            <person name="Kim D."/>
        </authorList>
    </citation>
    <scope>NUCLEOTIDE SEQUENCE [LARGE SCALE GENOMIC DNA]</scope>
    <source>
        <strain evidence="2">BH-2024</strain>
    </source>
</reference>
<dbReference type="InterPro" id="IPR009003">
    <property type="entry name" value="Peptidase_S1_PA"/>
</dbReference>
<proteinExistence type="predicted"/>
<dbReference type="PANTHER" id="PTHR24260">
    <property type="match status" value="1"/>
</dbReference>
<protein>
    <recommendedName>
        <fullName evidence="1">Peptidase S1 domain-containing protein</fullName>
    </recommendedName>
</protein>
<dbReference type="SUPFAM" id="SSF50494">
    <property type="entry name" value="Trypsin-like serine proteases"/>
    <property type="match status" value="1"/>
</dbReference>